<dbReference type="AlphaFoldDB" id="A0A1G8A4H9"/>
<accession>A0A1G8A4H9</accession>
<evidence type="ECO:0000313" key="1">
    <source>
        <dbReference type="EMBL" id="SDH15828.1"/>
    </source>
</evidence>
<protein>
    <submittedName>
        <fullName evidence="1">Uncharacterized protein</fullName>
    </submittedName>
</protein>
<name>A0A1G8A4H9_CHIFI</name>
<dbReference type="RefSeq" id="WP_089836878.1">
    <property type="nucleotide sequence ID" value="NZ_FNBN01000009.1"/>
</dbReference>
<sequence>MDKRETIPTGGTFYPIVKELFEKKQKAGILYDDNGVTRANGLIESLFERDGHQWLKLEDQTEIRIDKLYAVNGTFSSDYSEC</sequence>
<organism evidence="1 2">
    <name type="scientific">Chitinophaga filiformis</name>
    <name type="common">Myxococcus filiformis</name>
    <name type="synonym">Flexibacter filiformis</name>
    <dbReference type="NCBI Taxonomy" id="104663"/>
    <lineage>
        <taxon>Bacteria</taxon>
        <taxon>Pseudomonadati</taxon>
        <taxon>Bacteroidota</taxon>
        <taxon>Chitinophagia</taxon>
        <taxon>Chitinophagales</taxon>
        <taxon>Chitinophagaceae</taxon>
        <taxon>Chitinophaga</taxon>
    </lineage>
</organism>
<proteinExistence type="predicted"/>
<dbReference type="Proteomes" id="UP000199045">
    <property type="component" value="Unassembled WGS sequence"/>
</dbReference>
<evidence type="ECO:0000313" key="2">
    <source>
        <dbReference type="Proteomes" id="UP000199045"/>
    </source>
</evidence>
<reference evidence="1 2" key="1">
    <citation type="submission" date="2016-10" db="EMBL/GenBank/DDBJ databases">
        <authorList>
            <person name="de Groot N.N."/>
        </authorList>
    </citation>
    <scope>NUCLEOTIDE SEQUENCE [LARGE SCALE GENOMIC DNA]</scope>
    <source>
        <strain evidence="1 2">DSM 527</strain>
    </source>
</reference>
<dbReference type="EMBL" id="FNBN01000009">
    <property type="protein sequence ID" value="SDH15828.1"/>
    <property type="molecule type" value="Genomic_DNA"/>
</dbReference>
<gene>
    <name evidence="1" type="ORF">SAMN04488121_109117</name>
</gene>
<dbReference type="OrthoDB" id="674025at2"/>